<protein>
    <submittedName>
        <fullName evidence="2">Uncharacterized protein</fullName>
    </submittedName>
</protein>
<organism evidence="2 3">
    <name type="scientific">Myotis davidii</name>
    <name type="common">David's myotis</name>
    <dbReference type="NCBI Taxonomy" id="225400"/>
    <lineage>
        <taxon>Eukaryota</taxon>
        <taxon>Metazoa</taxon>
        <taxon>Chordata</taxon>
        <taxon>Craniata</taxon>
        <taxon>Vertebrata</taxon>
        <taxon>Euteleostomi</taxon>
        <taxon>Mammalia</taxon>
        <taxon>Eutheria</taxon>
        <taxon>Laurasiatheria</taxon>
        <taxon>Chiroptera</taxon>
        <taxon>Yangochiroptera</taxon>
        <taxon>Vespertilionidae</taxon>
        <taxon>Myotis</taxon>
    </lineage>
</organism>
<sequence length="86" mass="8831">MALGPSPTLAKHPSGDPHPKGGVASLKTAISPSSRLARHPSADPHPEGGMISCKQPSAPHPGWPGTQAGTPILIWDTLQRKPAGPH</sequence>
<dbReference type="EMBL" id="KB110972">
    <property type="protein sequence ID" value="ELK26529.1"/>
    <property type="molecule type" value="Genomic_DNA"/>
</dbReference>
<dbReference type="Proteomes" id="UP000010556">
    <property type="component" value="Unassembled WGS sequence"/>
</dbReference>
<name>L5LJK5_MYODS</name>
<dbReference type="AlphaFoldDB" id="L5LJK5"/>
<reference evidence="3" key="1">
    <citation type="journal article" date="2013" name="Science">
        <title>Comparative analysis of bat genomes provides insight into the evolution of flight and immunity.</title>
        <authorList>
            <person name="Zhang G."/>
            <person name="Cowled C."/>
            <person name="Shi Z."/>
            <person name="Huang Z."/>
            <person name="Bishop-Lilly K.A."/>
            <person name="Fang X."/>
            <person name="Wynne J.W."/>
            <person name="Xiong Z."/>
            <person name="Baker M.L."/>
            <person name="Zhao W."/>
            <person name="Tachedjian M."/>
            <person name="Zhu Y."/>
            <person name="Zhou P."/>
            <person name="Jiang X."/>
            <person name="Ng J."/>
            <person name="Yang L."/>
            <person name="Wu L."/>
            <person name="Xiao J."/>
            <person name="Feng Y."/>
            <person name="Chen Y."/>
            <person name="Sun X."/>
            <person name="Zhang Y."/>
            <person name="Marsh G.A."/>
            <person name="Crameri G."/>
            <person name="Broder C.C."/>
            <person name="Frey K.G."/>
            <person name="Wang L.F."/>
            <person name="Wang J."/>
        </authorList>
    </citation>
    <scope>NUCLEOTIDE SEQUENCE [LARGE SCALE GENOMIC DNA]</scope>
</reference>
<proteinExistence type="predicted"/>
<keyword evidence="3" id="KW-1185">Reference proteome</keyword>
<gene>
    <name evidence="2" type="ORF">MDA_GLEAN10011412</name>
</gene>
<evidence type="ECO:0000313" key="3">
    <source>
        <dbReference type="Proteomes" id="UP000010556"/>
    </source>
</evidence>
<evidence type="ECO:0000313" key="2">
    <source>
        <dbReference type="EMBL" id="ELK26529.1"/>
    </source>
</evidence>
<feature type="region of interest" description="Disordered" evidence="1">
    <location>
        <begin position="1"/>
        <end position="71"/>
    </location>
</feature>
<evidence type="ECO:0000256" key="1">
    <source>
        <dbReference type="SAM" id="MobiDB-lite"/>
    </source>
</evidence>
<accession>L5LJK5</accession>